<evidence type="ECO:0000313" key="2">
    <source>
        <dbReference type="EMBL" id="ART50554.1"/>
    </source>
</evidence>
<evidence type="ECO:0000313" key="3">
    <source>
        <dbReference type="Proteomes" id="UP000194432"/>
    </source>
</evidence>
<accession>A0A240TZF1</accession>
<name>A0A240TZF1_9BURK</name>
<feature type="region of interest" description="Disordered" evidence="1">
    <location>
        <begin position="89"/>
        <end position="111"/>
    </location>
</feature>
<dbReference type="RefSeq" id="WP_094097070.1">
    <property type="nucleotide sequence ID" value="NZ_CP021361.1"/>
</dbReference>
<sequence>MPDTDRLAIAAHLHVLLRRKTGRVTDTEWMAVNAGYALEIVRFARQHAQEDNVPELAEWADRLDRAVHAEPPGAARRPLLDVAAQAVRQRIAPPPSTEPPPELPRYVGGIR</sequence>
<dbReference type="AlphaFoldDB" id="A0A240TZF1"/>
<dbReference type="Proteomes" id="UP000194432">
    <property type="component" value="Chromosome 1"/>
</dbReference>
<proteinExistence type="predicted"/>
<dbReference type="EMBL" id="CP021361">
    <property type="protein sequence ID" value="ART50554.1"/>
    <property type="molecule type" value="Genomic_DNA"/>
</dbReference>
<reference evidence="2 3" key="1">
    <citation type="submission" date="2017-05" db="EMBL/GenBank/DDBJ databases">
        <title>Polyphasic characterization of four soil-derived phenanthrene-degrading Acidovorax strains and proposal of Acidovorax phenanthrenivorans sp. nov.</title>
        <authorList>
            <person name="Singleton D.R."/>
            <person name="Lee J."/>
            <person name="Dickey A.N."/>
            <person name="Stroud A."/>
            <person name="Scholl E.H."/>
            <person name="Wright F.A."/>
            <person name="Aitken M.D."/>
        </authorList>
    </citation>
    <scope>NUCLEOTIDE SEQUENCE [LARGE SCALE GENOMIC DNA]</scope>
    <source>
        <strain evidence="2">NA3</strain>
    </source>
</reference>
<gene>
    <name evidence="2" type="ORF">CBP34_01225</name>
</gene>
<protein>
    <submittedName>
        <fullName evidence="2">Uncharacterized protein</fullName>
    </submittedName>
</protein>
<evidence type="ECO:0000256" key="1">
    <source>
        <dbReference type="SAM" id="MobiDB-lite"/>
    </source>
</evidence>
<feature type="compositionally biased region" description="Pro residues" evidence="1">
    <location>
        <begin position="92"/>
        <end position="103"/>
    </location>
</feature>
<keyword evidence="3" id="KW-1185">Reference proteome</keyword>
<organism evidence="2 3">
    <name type="scientific">Acidovorax carolinensis</name>
    <dbReference type="NCBI Taxonomy" id="553814"/>
    <lineage>
        <taxon>Bacteria</taxon>
        <taxon>Pseudomonadati</taxon>
        <taxon>Pseudomonadota</taxon>
        <taxon>Betaproteobacteria</taxon>
        <taxon>Burkholderiales</taxon>
        <taxon>Comamonadaceae</taxon>
        <taxon>Acidovorax</taxon>
    </lineage>
</organism>
<dbReference type="KEGG" id="acin:CBP34_01225"/>